<dbReference type="Proteomes" id="UP000886748">
    <property type="component" value="Unassembled WGS sequence"/>
</dbReference>
<comment type="caution">
    <text evidence="2">The sequence shown here is derived from an EMBL/GenBank/DDBJ whole genome shotgun (WGS) entry which is preliminary data.</text>
</comment>
<organism evidence="2 3">
    <name type="scientific">Candidatus Limenecus avicola</name>
    <dbReference type="NCBI Taxonomy" id="2840847"/>
    <lineage>
        <taxon>Bacteria</taxon>
        <taxon>Bacillati</taxon>
        <taxon>Bacillota</taxon>
        <taxon>Clostridia</taxon>
        <taxon>Eubacteriales</taxon>
        <taxon>Clostridiaceae</taxon>
        <taxon>Clostridiaceae incertae sedis</taxon>
        <taxon>Candidatus Limenecus</taxon>
    </lineage>
</organism>
<dbReference type="PANTHER" id="PTHR34215:SF1">
    <property type="entry name" value="YLXR DOMAIN-CONTAINING PROTEIN"/>
    <property type="match status" value="1"/>
</dbReference>
<evidence type="ECO:0000313" key="3">
    <source>
        <dbReference type="Proteomes" id="UP000886748"/>
    </source>
</evidence>
<dbReference type="InterPro" id="IPR037465">
    <property type="entry name" value="YlxR"/>
</dbReference>
<evidence type="ECO:0000259" key="1">
    <source>
        <dbReference type="Pfam" id="PF04296"/>
    </source>
</evidence>
<gene>
    <name evidence="2" type="ORF">IAD26_06685</name>
</gene>
<dbReference type="InterPro" id="IPR007393">
    <property type="entry name" value="YlxR_dom"/>
</dbReference>
<dbReference type="EMBL" id="DVOD01000050">
    <property type="protein sequence ID" value="HIU92801.1"/>
    <property type="molecule type" value="Genomic_DNA"/>
</dbReference>
<accession>A0A9D1SS45</accession>
<protein>
    <submittedName>
        <fullName evidence="2">YlxR family protein</fullName>
    </submittedName>
</protein>
<evidence type="ECO:0000313" key="2">
    <source>
        <dbReference type="EMBL" id="HIU92801.1"/>
    </source>
</evidence>
<reference evidence="2" key="2">
    <citation type="journal article" date="2021" name="PeerJ">
        <title>Extensive microbial diversity within the chicken gut microbiome revealed by metagenomics and culture.</title>
        <authorList>
            <person name="Gilroy R."/>
            <person name="Ravi A."/>
            <person name="Getino M."/>
            <person name="Pursley I."/>
            <person name="Horton D.L."/>
            <person name="Alikhan N.F."/>
            <person name="Baker D."/>
            <person name="Gharbi K."/>
            <person name="Hall N."/>
            <person name="Watson M."/>
            <person name="Adriaenssens E.M."/>
            <person name="Foster-Nyarko E."/>
            <person name="Jarju S."/>
            <person name="Secka A."/>
            <person name="Antonio M."/>
            <person name="Oren A."/>
            <person name="Chaudhuri R.R."/>
            <person name="La Ragione R."/>
            <person name="Hildebrand F."/>
            <person name="Pallen M.J."/>
        </authorList>
    </citation>
    <scope>NUCLEOTIDE SEQUENCE</scope>
    <source>
        <strain evidence="2">CHK154-7741</strain>
    </source>
</reference>
<dbReference type="Pfam" id="PF04296">
    <property type="entry name" value="YlxR"/>
    <property type="match status" value="1"/>
</dbReference>
<dbReference type="InterPro" id="IPR035931">
    <property type="entry name" value="YlxR-like_sf"/>
</dbReference>
<dbReference type="PANTHER" id="PTHR34215">
    <property type="entry name" value="BLL0784 PROTEIN"/>
    <property type="match status" value="1"/>
</dbReference>
<name>A0A9D1SS45_9CLOT</name>
<proteinExistence type="predicted"/>
<dbReference type="AlphaFoldDB" id="A0A9D1SS45"/>
<dbReference type="SUPFAM" id="SSF64376">
    <property type="entry name" value="YlxR-like"/>
    <property type="match status" value="1"/>
</dbReference>
<reference evidence="2" key="1">
    <citation type="submission" date="2020-10" db="EMBL/GenBank/DDBJ databases">
        <authorList>
            <person name="Gilroy R."/>
        </authorList>
    </citation>
    <scope>NUCLEOTIDE SEQUENCE</scope>
    <source>
        <strain evidence="2">CHK154-7741</strain>
    </source>
</reference>
<feature type="domain" description="YlxR" evidence="1">
    <location>
        <begin position="8"/>
        <end position="81"/>
    </location>
</feature>
<sequence>MDEQKIIRKCTACSKELSRDKLIKITVNNQKEVEIMPDSKFFGRSAYICKDIDCIEKAFKKGRIFKILKIKQDETLKEKIRAVLEN</sequence>
<dbReference type="Gene3D" id="3.30.1230.10">
    <property type="entry name" value="YlxR-like"/>
    <property type="match status" value="1"/>
</dbReference>